<dbReference type="GeneID" id="36401827"/>
<evidence type="ECO:0000256" key="7">
    <source>
        <dbReference type="SAM" id="Phobius"/>
    </source>
</evidence>
<feature type="transmembrane region" description="Helical" evidence="7">
    <location>
        <begin position="406"/>
        <end position="423"/>
    </location>
</feature>
<feature type="transmembrane region" description="Helical" evidence="7">
    <location>
        <begin position="297"/>
        <end position="318"/>
    </location>
</feature>
<feature type="transmembrane region" description="Helical" evidence="7">
    <location>
        <begin position="338"/>
        <end position="357"/>
    </location>
</feature>
<dbReference type="AlphaFoldDB" id="A0A0P1B2N4"/>
<evidence type="ECO:0000313" key="9">
    <source>
        <dbReference type="EMBL" id="CEG48982.1"/>
    </source>
</evidence>
<organism evidence="9 10">
    <name type="scientific">Plasmopara halstedii</name>
    <name type="common">Downy mildew of sunflower</name>
    <dbReference type="NCBI Taxonomy" id="4781"/>
    <lineage>
        <taxon>Eukaryota</taxon>
        <taxon>Sar</taxon>
        <taxon>Stramenopiles</taxon>
        <taxon>Oomycota</taxon>
        <taxon>Peronosporomycetes</taxon>
        <taxon>Peronosporales</taxon>
        <taxon>Peronosporaceae</taxon>
        <taxon>Plasmopara</taxon>
    </lineage>
</organism>
<feature type="transmembrane region" description="Helical" evidence="7">
    <location>
        <begin position="476"/>
        <end position="496"/>
    </location>
</feature>
<keyword evidence="4 7" id="KW-1133">Transmembrane helix</keyword>
<evidence type="ECO:0000256" key="5">
    <source>
        <dbReference type="ARBA" id="ARBA00023136"/>
    </source>
</evidence>
<dbReference type="OMA" id="FANCHPQ"/>
<feature type="transmembrane region" description="Helical" evidence="7">
    <location>
        <begin position="264"/>
        <end position="285"/>
    </location>
</feature>
<dbReference type="Pfam" id="PF06814">
    <property type="entry name" value="GOST_TM"/>
    <property type="match status" value="1"/>
</dbReference>
<comment type="subcellular location">
    <subcellularLocation>
        <location evidence="1">Membrane</location>
        <topology evidence="1">Multi-pass membrane protein</topology>
    </subcellularLocation>
</comment>
<evidence type="ECO:0000256" key="2">
    <source>
        <dbReference type="ARBA" id="ARBA00022692"/>
    </source>
</evidence>
<keyword evidence="10" id="KW-1185">Reference proteome</keyword>
<proteinExistence type="predicted"/>
<dbReference type="InterPro" id="IPR053937">
    <property type="entry name" value="GOST_TM"/>
</dbReference>
<protein>
    <submittedName>
        <fullName evidence="9">G protein-coupled seven transmembrane receptor</fullName>
    </submittedName>
</protein>
<feature type="region of interest" description="Disordered" evidence="6">
    <location>
        <begin position="543"/>
        <end position="580"/>
    </location>
</feature>
<evidence type="ECO:0000256" key="4">
    <source>
        <dbReference type="ARBA" id="ARBA00022989"/>
    </source>
</evidence>
<dbReference type="GO" id="GO:0016020">
    <property type="term" value="C:membrane"/>
    <property type="evidence" value="ECO:0007669"/>
    <property type="project" value="UniProtKB-SubCell"/>
</dbReference>
<keyword evidence="9" id="KW-0675">Receptor</keyword>
<dbReference type="Proteomes" id="UP000054928">
    <property type="component" value="Unassembled WGS sequence"/>
</dbReference>
<feature type="domain" description="GOST seven transmembrane" evidence="8">
    <location>
        <begin position="263"/>
        <end position="504"/>
    </location>
</feature>
<keyword evidence="3" id="KW-0732">Signal</keyword>
<feature type="transmembrane region" description="Helical" evidence="7">
    <location>
        <begin position="369"/>
        <end position="386"/>
    </location>
</feature>
<sequence length="580" mass="66347">MEMSQHYDPLNFVKGATVLQHTPRMYIRTYENAWLSLLMTLKALIITTSPECRYRLHSHRTKIIITKKIARLVSFNSSTLLQVVVALIGLSDTSAMKQTWVFESEIRSNFLIERFGFGPQGQMNVSVSAVKIKRPNNDDVHAGLLFVHEDEVWETIAILDDNFDSEDLQYYPTDDKGSQCMLVMQRENQWINLLDSGTWNVSRSVNSSLDKQQDEVQERSLRMGFYYIFYVQCTPGLQVSFNMNAQLLNGESNFLSAGDAYLPFVYLTTSFLFLGATIGWIKCLVKHRAFVLRMHWLMALLVTVKTLLLFAEAMRVYYMKCHGDTLTAWTPVVYTFMSLKGLLLFSIVMLIGTGWTLLKPHLSQKDKSILSLVLGLQILSNIAQIFEYETPIGTRAWMSWRDLLVFADLACSLAVLMPLIWSIRQLRVSAATDGNAFATLQKLTQFRSFYSAVICYIYISRLIYQLLDMSLPYDATWVAVAFTELAALCFFTITGYRFRPLPTNPYLEVPVHEDDLDEFALDDEEDNLDFHPTSRTELRQFAYGAPVRTKANDTDQHTNPSDYTTSVKKRSGSGQSDRND</sequence>
<accession>A0A0P1B2N4</accession>
<dbReference type="EMBL" id="CCYD01003042">
    <property type="protein sequence ID" value="CEG48982.1"/>
    <property type="molecule type" value="Genomic_DNA"/>
</dbReference>
<dbReference type="PANTHER" id="PTHR21229:SF2">
    <property type="entry name" value="RE59932P"/>
    <property type="match status" value="1"/>
</dbReference>
<evidence type="ECO:0000259" key="8">
    <source>
        <dbReference type="Pfam" id="PF06814"/>
    </source>
</evidence>
<feature type="transmembrane region" description="Helical" evidence="7">
    <location>
        <begin position="444"/>
        <end position="464"/>
    </location>
</feature>
<dbReference type="GO" id="GO:0005794">
    <property type="term" value="C:Golgi apparatus"/>
    <property type="evidence" value="ECO:0007669"/>
    <property type="project" value="TreeGrafter"/>
</dbReference>
<evidence type="ECO:0000313" key="10">
    <source>
        <dbReference type="Proteomes" id="UP000054928"/>
    </source>
</evidence>
<evidence type="ECO:0000256" key="3">
    <source>
        <dbReference type="ARBA" id="ARBA00022729"/>
    </source>
</evidence>
<dbReference type="InterPro" id="IPR009637">
    <property type="entry name" value="GPR107/GPR108-like"/>
</dbReference>
<evidence type="ECO:0000256" key="1">
    <source>
        <dbReference type="ARBA" id="ARBA00004141"/>
    </source>
</evidence>
<dbReference type="PANTHER" id="PTHR21229">
    <property type="entry name" value="LUNG SEVEN TRANSMEMBRANE RECEPTOR"/>
    <property type="match status" value="1"/>
</dbReference>
<name>A0A0P1B2N4_PLAHL</name>
<keyword evidence="5 7" id="KW-0472">Membrane</keyword>
<dbReference type="OrthoDB" id="29657at2759"/>
<reference evidence="10" key="1">
    <citation type="submission" date="2014-09" db="EMBL/GenBank/DDBJ databases">
        <authorList>
            <person name="Sharma Rahul"/>
            <person name="Thines Marco"/>
        </authorList>
    </citation>
    <scope>NUCLEOTIDE SEQUENCE [LARGE SCALE GENOMIC DNA]</scope>
</reference>
<evidence type="ECO:0000256" key="6">
    <source>
        <dbReference type="SAM" id="MobiDB-lite"/>
    </source>
</evidence>
<dbReference type="RefSeq" id="XP_024585351.1">
    <property type="nucleotide sequence ID" value="XM_024720121.1"/>
</dbReference>
<feature type="compositionally biased region" description="Polar residues" evidence="6">
    <location>
        <begin position="557"/>
        <end position="580"/>
    </location>
</feature>
<keyword evidence="2 7" id="KW-0812">Transmembrane</keyword>